<proteinExistence type="predicted"/>
<comment type="caution">
    <text evidence="1">The sequence shown here is derived from an EMBL/GenBank/DDBJ whole genome shotgun (WGS) entry which is preliminary data.</text>
</comment>
<gene>
    <name evidence="1" type="ORF">E3N88_44165</name>
</gene>
<dbReference type="EMBL" id="SZYD01001626">
    <property type="protein sequence ID" value="KAD0501143.1"/>
    <property type="molecule type" value="Genomic_DNA"/>
</dbReference>
<evidence type="ECO:0000313" key="1">
    <source>
        <dbReference type="EMBL" id="KAD0501143.1"/>
    </source>
</evidence>
<sequence>MIESSSNNTTIRHSYPARDGWPEKMSYMRGEMRPVGGSPEMGLLLVLQAHEIHTQVCVCVCEMTGTGEGKKGASRRVKLTGDYVDARVEARPMRRKPDSLLLFVDQMLQIRIFALKSQSE</sequence>
<organism evidence="1 2">
    <name type="scientific">Mikania micrantha</name>
    <name type="common">bitter vine</name>
    <dbReference type="NCBI Taxonomy" id="192012"/>
    <lineage>
        <taxon>Eukaryota</taxon>
        <taxon>Viridiplantae</taxon>
        <taxon>Streptophyta</taxon>
        <taxon>Embryophyta</taxon>
        <taxon>Tracheophyta</taxon>
        <taxon>Spermatophyta</taxon>
        <taxon>Magnoliopsida</taxon>
        <taxon>eudicotyledons</taxon>
        <taxon>Gunneridae</taxon>
        <taxon>Pentapetalae</taxon>
        <taxon>asterids</taxon>
        <taxon>campanulids</taxon>
        <taxon>Asterales</taxon>
        <taxon>Asteraceae</taxon>
        <taxon>Asteroideae</taxon>
        <taxon>Heliantheae alliance</taxon>
        <taxon>Eupatorieae</taxon>
        <taxon>Mikania</taxon>
    </lineage>
</organism>
<protein>
    <submittedName>
        <fullName evidence="1">Uncharacterized protein</fullName>
    </submittedName>
</protein>
<dbReference type="AlphaFoldDB" id="A0A5N6LCT8"/>
<reference evidence="1 2" key="1">
    <citation type="submission" date="2019-05" db="EMBL/GenBank/DDBJ databases">
        <title>Mikania micrantha, genome provides insights into the molecular mechanism of rapid growth.</title>
        <authorList>
            <person name="Liu B."/>
        </authorList>
    </citation>
    <scope>NUCLEOTIDE SEQUENCE [LARGE SCALE GENOMIC DNA]</scope>
    <source>
        <strain evidence="1">NLD-2019</strain>
        <tissue evidence="1">Leaf</tissue>
    </source>
</reference>
<keyword evidence="2" id="KW-1185">Reference proteome</keyword>
<accession>A0A5N6LCT8</accession>
<name>A0A5N6LCT8_9ASTR</name>
<evidence type="ECO:0000313" key="2">
    <source>
        <dbReference type="Proteomes" id="UP000326396"/>
    </source>
</evidence>
<dbReference type="Proteomes" id="UP000326396">
    <property type="component" value="Unassembled WGS sequence"/>
</dbReference>